<dbReference type="PROSITE" id="PS00137">
    <property type="entry name" value="SUBTILASE_HIS"/>
    <property type="match status" value="1"/>
</dbReference>
<dbReference type="RefSeq" id="WP_085473163.1">
    <property type="nucleotide sequence ID" value="NZ_CP038029.1"/>
</dbReference>
<dbReference type="STRING" id="561061.SAMN05660862_2422"/>
<dbReference type="PANTHER" id="PTHR43399:SF4">
    <property type="entry name" value="CELL WALL-ASSOCIATED PROTEASE"/>
    <property type="match status" value="1"/>
</dbReference>
<sequence>MTKTIRWCALLGIGILPYFGFAQTKTENPANWYNLDLKKDGIMGISTEKAYELLKGRKSTPVIVGVLDGGVDYKHEDLKDVMWVNSGEKAGNKVDDDGNGYIDDIHGWNFLGNANGENVQYDNLEMTRLIRIYEPKYISVLPSTPLTEAERREFVAYQRMIGAYTTKLDEANFGNLNYSNLKKEVDIMIKAIGKEPASITKADIEGYNAVSDRQKMAARMAKRELDNTTFEKFYKDLEEGVKYFSSQAEYHLNKKYDSRPIVGDNYEDASERFYGNPDIKGPDADHGTHVAGIIGAKRNNGIGIDGVANNVQIMGVRLVPDGDERDKDVANGIRYAVDNGAKVINMSFGKGYVYNKKTVDDAVRYAEEHDVLLVHAAGNDAKDNDIVKNYPTKYYTDSLEAVLGEASNWITVGATSSLVNDELLASFSNFGYRSVDVFAPGVKINSTMPESTYKEQDGTSMAAPVVSGLAAVLRSYYPTLSAKEVKDIIIKSVTKVDQKVKIKVDGSNKKVYLDEISVSGGIANLYNAIVEADKLLNKK</sequence>
<dbReference type="InterPro" id="IPR051048">
    <property type="entry name" value="Peptidase_S8/S53_subtilisin"/>
</dbReference>
<dbReference type="InterPro" id="IPR022398">
    <property type="entry name" value="Peptidase_S8_His-AS"/>
</dbReference>
<dbReference type="InterPro" id="IPR000209">
    <property type="entry name" value="Peptidase_S8/S53_dom"/>
</dbReference>
<keyword evidence="3 5" id="KW-0378">Hydrolase</keyword>
<dbReference type="EMBL" id="FXAU01000004">
    <property type="protein sequence ID" value="SMG34585.1"/>
    <property type="molecule type" value="Genomic_DNA"/>
</dbReference>
<dbReference type="GO" id="GO:0004252">
    <property type="term" value="F:serine-type endopeptidase activity"/>
    <property type="evidence" value="ECO:0007669"/>
    <property type="project" value="UniProtKB-UniRule"/>
</dbReference>
<gene>
    <name evidence="6" type="ORF">SAMN05660862_2422</name>
</gene>
<dbReference type="AlphaFoldDB" id="A0A1X7K1Q0"/>
<dbReference type="CDD" id="cd07483">
    <property type="entry name" value="Peptidases_S8_Subtilisin_Novo-like"/>
    <property type="match status" value="1"/>
</dbReference>
<keyword evidence="2 5" id="KW-0645">Protease</keyword>
<dbReference type="PANTHER" id="PTHR43399">
    <property type="entry name" value="SUBTILISIN-RELATED"/>
    <property type="match status" value="1"/>
</dbReference>
<dbReference type="InterPro" id="IPR023828">
    <property type="entry name" value="Peptidase_S8_Ser-AS"/>
</dbReference>
<evidence type="ECO:0000256" key="3">
    <source>
        <dbReference type="ARBA" id="ARBA00022801"/>
    </source>
</evidence>
<keyword evidence="4 5" id="KW-0720">Serine protease</keyword>
<dbReference type="InterPro" id="IPR034080">
    <property type="entry name" value="Protease_P7-like_dom"/>
</dbReference>
<name>A0A1X7K1Q0_9SPHI</name>
<evidence type="ECO:0000256" key="5">
    <source>
        <dbReference type="PROSITE-ProRule" id="PRU01240"/>
    </source>
</evidence>
<organism evidence="6 7">
    <name type="scientific">Sphingobacterium psychroaquaticum</name>
    <dbReference type="NCBI Taxonomy" id="561061"/>
    <lineage>
        <taxon>Bacteria</taxon>
        <taxon>Pseudomonadati</taxon>
        <taxon>Bacteroidota</taxon>
        <taxon>Sphingobacteriia</taxon>
        <taxon>Sphingobacteriales</taxon>
        <taxon>Sphingobacteriaceae</taxon>
        <taxon>Sphingobacterium</taxon>
    </lineage>
</organism>
<proteinExistence type="inferred from homology"/>
<feature type="active site" description="Charge relay system" evidence="5">
    <location>
        <position position="68"/>
    </location>
</feature>
<feature type="active site" description="Charge relay system" evidence="5">
    <location>
        <position position="286"/>
    </location>
</feature>
<dbReference type="PRINTS" id="PR00723">
    <property type="entry name" value="SUBTILISIN"/>
</dbReference>
<dbReference type="PROSITE" id="PS00138">
    <property type="entry name" value="SUBTILASE_SER"/>
    <property type="match status" value="1"/>
</dbReference>
<dbReference type="GO" id="GO:0006508">
    <property type="term" value="P:proteolysis"/>
    <property type="evidence" value="ECO:0007669"/>
    <property type="project" value="UniProtKB-KW"/>
</dbReference>
<evidence type="ECO:0000256" key="2">
    <source>
        <dbReference type="ARBA" id="ARBA00022670"/>
    </source>
</evidence>
<evidence type="ECO:0000313" key="6">
    <source>
        <dbReference type="EMBL" id="SMG34585.1"/>
    </source>
</evidence>
<dbReference type="InterPro" id="IPR036852">
    <property type="entry name" value="Peptidase_S8/S53_dom_sf"/>
</dbReference>
<dbReference type="Pfam" id="PF00082">
    <property type="entry name" value="Peptidase_S8"/>
    <property type="match status" value="1"/>
</dbReference>
<feature type="active site" description="Charge relay system" evidence="5">
    <location>
        <position position="460"/>
    </location>
</feature>
<reference evidence="6 7" key="1">
    <citation type="submission" date="2017-04" db="EMBL/GenBank/DDBJ databases">
        <authorList>
            <person name="Afonso C.L."/>
            <person name="Miller P.J."/>
            <person name="Scott M.A."/>
            <person name="Spackman E."/>
            <person name="Goraichik I."/>
            <person name="Dimitrov K.M."/>
            <person name="Suarez D.L."/>
            <person name="Swayne D.E."/>
        </authorList>
    </citation>
    <scope>NUCLEOTIDE SEQUENCE [LARGE SCALE GENOMIC DNA]</scope>
    <source>
        <strain evidence="6 7">DSM 22418</strain>
    </source>
</reference>
<dbReference type="Proteomes" id="UP000192980">
    <property type="component" value="Unassembled WGS sequence"/>
</dbReference>
<accession>A0A1X7K1Q0</accession>
<dbReference type="PROSITE" id="PS51892">
    <property type="entry name" value="SUBTILASE"/>
    <property type="match status" value="1"/>
</dbReference>
<evidence type="ECO:0000256" key="4">
    <source>
        <dbReference type="ARBA" id="ARBA00022825"/>
    </source>
</evidence>
<keyword evidence="7" id="KW-1185">Reference proteome</keyword>
<dbReference type="Gene3D" id="3.40.50.200">
    <property type="entry name" value="Peptidase S8/S53 domain"/>
    <property type="match status" value="2"/>
</dbReference>
<dbReference type="OrthoDB" id="9798386at2"/>
<comment type="similarity">
    <text evidence="1 5">Belongs to the peptidase S8 family.</text>
</comment>
<evidence type="ECO:0000313" key="7">
    <source>
        <dbReference type="Proteomes" id="UP000192980"/>
    </source>
</evidence>
<protein>
    <submittedName>
        <fullName evidence="6">Subtilase family protein</fullName>
    </submittedName>
</protein>
<evidence type="ECO:0000256" key="1">
    <source>
        <dbReference type="ARBA" id="ARBA00011073"/>
    </source>
</evidence>
<dbReference type="SUPFAM" id="SSF52743">
    <property type="entry name" value="Subtilisin-like"/>
    <property type="match status" value="1"/>
</dbReference>
<dbReference type="InterPro" id="IPR015500">
    <property type="entry name" value="Peptidase_S8_subtilisin-rel"/>
</dbReference>